<evidence type="ECO:0000259" key="14">
    <source>
        <dbReference type="Pfam" id="PF02880"/>
    </source>
</evidence>
<protein>
    <recommendedName>
        <fullName evidence="4">phosphoglucomutase (alpha-D-glucose-1,6-bisphosphate-dependent)</fullName>
        <ecNumber evidence="4">5.4.2.2</ecNumber>
    </recommendedName>
</protein>
<dbReference type="InterPro" id="IPR005846">
    <property type="entry name" value="A-D-PHexomutase_a/b/a-III"/>
</dbReference>
<feature type="domain" description="Alpha-D-phosphohexomutase C-terminal" evidence="11">
    <location>
        <begin position="516"/>
        <end position="559"/>
    </location>
</feature>
<name>A0ABU8SKS3_9LACO</name>
<keyword evidence="8 10" id="KW-0460">Magnesium</keyword>
<dbReference type="SUPFAM" id="SSF55957">
    <property type="entry name" value="Phosphoglucomutase, C-terminal domain"/>
    <property type="match status" value="1"/>
</dbReference>
<comment type="catalytic activity">
    <reaction evidence="1">
        <text>alpha-D-glucose 1-phosphate = alpha-D-glucose 6-phosphate</text>
        <dbReference type="Rhea" id="RHEA:23536"/>
        <dbReference type="ChEBI" id="CHEBI:58225"/>
        <dbReference type="ChEBI" id="CHEBI:58601"/>
        <dbReference type="EC" id="5.4.2.2"/>
    </reaction>
</comment>
<dbReference type="PANTHER" id="PTHR45745:SF1">
    <property type="entry name" value="PHOSPHOGLUCOMUTASE 2B-RELATED"/>
    <property type="match status" value="1"/>
</dbReference>
<evidence type="ECO:0000256" key="4">
    <source>
        <dbReference type="ARBA" id="ARBA00012728"/>
    </source>
</evidence>
<evidence type="ECO:0000256" key="7">
    <source>
        <dbReference type="ARBA" id="ARBA00022723"/>
    </source>
</evidence>
<dbReference type="GO" id="GO:0016853">
    <property type="term" value="F:isomerase activity"/>
    <property type="evidence" value="ECO:0007669"/>
    <property type="project" value="UniProtKB-KW"/>
</dbReference>
<evidence type="ECO:0000313" key="15">
    <source>
        <dbReference type="EMBL" id="MEJ6399807.1"/>
    </source>
</evidence>
<dbReference type="Proteomes" id="UP001370590">
    <property type="component" value="Unassembled WGS sequence"/>
</dbReference>
<gene>
    <name evidence="15" type="ORF">R4146_01205</name>
</gene>
<evidence type="ECO:0000259" key="11">
    <source>
        <dbReference type="Pfam" id="PF00408"/>
    </source>
</evidence>
<sequence>MDKKIESTYKQWMAEPDMPANLMRELEAMAGHDDQIEDAFGATLSFGTAGMRGIIGAGLNRMNIYTVRQAAEGLAMLMDQLDPATKQRGVAISFDPRYGSREFAYNAAQVLGAHGIKSFIVDDIRPVPELSFAVRHLHTYAGIMITASHNPKQYNGFKIYGEDGGQMPPKESAIITESAHQANDLFAIKIADISKLREAKLLRVVGEDIDLAYLAEAKKVNIDKDLIDRVGKDLKFVYSPLHGAGKIIGRRALSTAGFKNFEMVTEQTIADPEFPTTPHPNPEYREAFDLAIKQGKQVGADILIETDPDADRLGAAVRQPDGEYKLMTGNQIASVMLNYILQAKQAKGVLPENGIIVKSIVSTELATKIAEHYGVDTKNVLTGFKYIAEQIKQFEESGQHSFQFGFEESYGYLIRPFVRDKDAIQSTMMLAEVAAYYKDRGMTLYDGLQEMYTQYGYFEEETISKLFEGLDGKQKMAAIMDSLRNDPMTEFAGEHVDFIEDFQTAVRTYDDGKTEAIDMPTSNVLKYWLADGSWITIRPSGTEPKVKFYVGVNDQSEAKAKGRLDRYVSAIHKLIEELTK</sequence>
<dbReference type="InterPro" id="IPR036900">
    <property type="entry name" value="A-D-PHexomutase_C_sf"/>
</dbReference>
<keyword evidence="9 15" id="KW-0413">Isomerase</keyword>
<comment type="similarity">
    <text evidence="3 10">Belongs to the phosphohexose mutase family.</text>
</comment>
<evidence type="ECO:0000256" key="1">
    <source>
        <dbReference type="ARBA" id="ARBA00000443"/>
    </source>
</evidence>
<feature type="domain" description="Alpha-D-phosphohexomutase alpha/beta/alpha" evidence="13">
    <location>
        <begin position="231"/>
        <end position="316"/>
    </location>
</feature>
<dbReference type="PANTHER" id="PTHR45745">
    <property type="entry name" value="PHOSPHOMANNOMUTASE 45A"/>
    <property type="match status" value="1"/>
</dbReference>
<dbReference type="InterPro" id="IPR005844">
    <property type="entry name" value="A-D-PHexomutase_a/b/a-I"/>
</dbReference>
<dbReference type="Gene3D" id="3.30.310.50">
    <property type="entry name" value="Alpha-D-phosphohexomutase, C-terminal domain"/>
    <property type="match status" value="1"/>
</dbReference>
<dbReference type="InterPro" id="IPR016055">
    <property type="entry name" value="A-D-PHexomutase_a/b/a-I/II/III"/>
</dbReference>
<feature type="domain" description="Alpha-D-phosphohexomutase alpha/beta/alpha" evidence="12">
    <location>
        <begin position="45"/>
        <end position="181"/>
    </location>
</feature>
<dbReference type="Gene3D" id="3.40.120.10">
    <property type="entry name" value="Alpha-D-Glucose-1,6-Bisphosphate, subunit A, domain 3"/>
    <property type="match status" value="3"/>
</dbReference>
<reference evidence="15 16" key="1">
    <citation type="submission" date="2023-10" db="EMBL/GenBank/DDBJ databases">
        <title>Nicoliella lavandulae sp. nov. isolated from Lavandula angustifolia flowers.</title>
        <authorList>
            <person name="Alcantara C."/>
            <person name="Zuniga M."/>
            <person name="Landete J.M."/>
            <person name="Monedero V."/>
        </authorList>
    </citation>
    <scope>NUCLEOTIDE SEQUENCE [LARGE SCALE GENOMIC DNA]</scope>
    <source>
        <strain evidence="15 16">Es01</strain>
    </source>
</reference>
<keyword evidence="6" id="KW-0597">Phosphoprotein</keyword>
<keyword evidence="7 10" id="KW-0479">Metal-binding</keyword>
<organism evidence="15 16">
    <name type="scientific">Nicoliella lavandulae</name>
    <dbReference type="NCBI Taxonomy" id="3082954"/>
    <lineage>
        <taxon>Bacteria</taxon>
        <taxon>Bacillati</taxon>
        <taxon>Bacillota</taxon>
        <taxon>Bacilli</taxon>
        <taxon>Lactobacillales</taxon>
        <taxon>Lactobacillaceae</taxon>
        <taxon>Nicoliella</taxon>
    </lineage>
</organism>
<dbReference type="Pfam" id="PF00408">
    <property type="entry name" value="PGM_PMM_IV"/>
    <property type="match status" value="1"/>
</dbReference>
<evidence type="ECO:0000256" key="3">
    <source>
        <dbReference type="ARBA" id="ARBA00010231"/>
    </source>
</evidence>
<dbReference type="CDD" id="cd05799">
    <property type="entry name" value="PGM2"/>
    <property type="match status" value="1"/>
</dbReference>
<dbReference type="Pfam" id="PF02879">
    <property type="entry name" value="PGM_PMM_II"/>
    <property type="match status" value="1"/>
</dbReference>
<evidence type="ECO:0000256" key="6">
    <source>
        <dbReference type="ARBA" id="ARBA00022553"/>
    </source>
</evidence>
<proteinExistence type="inferred from homology"/>
<evidence type="ECO:0000256" key="10">
    <source>
        <dbReference type="RuleBase" id="RU004326"/>
    </source>
</evidence>
<dbReference type="RefSeq" id="WP_339959647.1">
    <property type="nucleotide sequence ID" value="NZ_JAWMWH010000001.1"/>
</dbReference>
<dbReference type="Pfam" id="PF02880">
    <property type="entry name" value="PGM_PMM_III"/>
    <property type="match status" value="1"/>
</dbReference>
<accession>A0ABU8SKS3</accession>
<feature type="domain" description="Alpha-D-phosphohexomutase alpha/beta/alpha" evidence="14">
    <location>
        <begin position="329"/>
        <end position="455"/>
    </location>
</feature>
<evidence type="ECO:0000259" key="12">
    <source>
        <dbReference type="Pfam" id="PF02878"/>
    </source>
</evidence>
<evidence type="ECO:0000256" key="9">
    <source>
        <dbReference type="ARBA" id="ARBA00023235"/>
    </source>
</evidence>
<dbReference type="InterPro" id="IPR005843">
    <property type="entry name" value="A-D-PHexomutase_C"/>
</dbReference>
<evidence type="ECO:0000256" key="5">
    <source>
        <dbReference type="ARBA" id="ARBA00022526"/>
    </source>
</evidence>
<evidence type="ECO:0000256" key="8">
    <source>
        <dbReference type="ARBA" id="ARBA00022842"/>
    </source>
</evidence>
<evidence type="ECO:0000256" key="2">
    <source>
        <dbReference type="ARBA" id="ARBA00001946"/>
    </source>
</evidence>
<keyword evidence="16" id="KW-1185">Reference proteome</keyword>
<evidence type="ECO:0000313" key="16">
    <source>
        <dbReference type="Proteomes" id="UP001370590"/>
    </source>
</evidence>
<dbReference type="PROSITE" id="PS00710">
    <property type="entry name" value="PGM_PMM"/>
    <property type="match status" value="1"/>
</dbReference>
<dbReference type="InterPro" id="IPR016066">
    <property type="entry name" value="A-D-PHexomutase_CS"/>
</dbReference>
<dbReference type="SUPFAM" id="SSF53738">
    <property type="entry name" value="Phosphoglucomutase, first 3 domains"/>
    <property type="match status" value="3"/>
</dbReference>
<dbReference type="InterPro" id="IPR005845">
    <property type="entry name" value="A-D-PHexomutase_a/b/a-II"/>
</dbReference>
<evidence type="ECO:0000259" key="13">
    <source>
        <dbReference type="Pfam" id="PF02879"/>
    </source>
</evidence>
<comment type="caution">
    <text evidence="15">The sequence shown here is derived from an EMBL/GenBank/DDBJ whole genome shotgun (WGS) entry which is preliminary data.</text>
</comment>
<keyword evidence="5" id="KW-0119">Carbohydrate metabolism</keyword>
<dbReference type="EC" id="5.4.2.2" evidence="4"/>
<comment type="cofactor">
    <cofactor evidence="2">
        <name>Mg(2+)</name>
        <dbReference type="ChEBI" id="CHEBI:18420"/>
    </cofactor>
</comment>
<dbReference type="Pfam" id="PF02878">
    <property type="entry name" value="PGM_PMM_I"/>
    <property type="match status" value="1"/>
</dbReference>
<dbReference type="EMBL" id="JAWMWH010000001">
    <property type="protein sequence ID" value="MEJ6399807.1"/>
    <property type="molecule type" value="Genomic_DNA"/>
</dbReference>
<keyword evidence="5" id="KW-0313">Glucose metabolism</keyword>